<organism evidence="2 3">
    <name type="scientific">Candidatus Roizmanbacteria bacterium CG11_big_fil_rev_8_21_14_0_20_37_16</name>
    <dbReference type="NCBI Taxonomy" id="1974857"/>
    <lineage>
        <taxon>Bacteria</taxon>
        <taxon>Candidatus Roizmaniibacteriota</taxon>
    </lineage>
</organism>
<dbReference type="Pfam" id="PF02450">
    <property type="entry name" value="LCAT"/>
    <property type="match status" value="1"/>
</dbReference>
<dbReference type="EMBL" id="PCVK01000004">
    <property type="protein sequence ID" value="PIQ72031.1"/>
    <property type="molecule type" value="Genomic_DNA"/>
</dbReference>
<dbReference type="GO" id="GO:0006629">
    <property type="term" value="P:lipid metabolic process"/>
    <property type="evidence" value="ECO:0007669"/>
    <property type="project" value="InterPro"/>
</dbReference>
<dbReference type="InterPro" id="IPR003386">
    <property type="entry name" value="LACT/PDAT_acylTrfase"/>
</dbReference>
<reference evidence="2 3" key="1">
    <citation type="submission" date="2017-09" db="EMBL/GenBank/DDBJ databases">
        <title>Depth-based differentiation of microbial function through sediment-hosted aquifers and enrichment of novel symbionts in the deep terrestrial subsurface.</title>
        <authorList>
            <person name="Probst A.J."/>
            <person name="Ladd B."/>
            <person name="Jarett J.K."/>
            <person name="Geller-Mcgrath D.E."/>
            <person name="Sieber C.M."/>
            <person name="Emerson J.B."/>
            <person name="Anantharaman K."/>
            <person name="Thomas B.C."/>
            <person name="Malmstrom R."/>
            <person name="Stieglmeier M."/>
            <person name="Klingl A."/>
            <person name="Woyke T."/>
            <person name="Ryan C.M."/>
            <person name="Banfield J.F."/>
        </authorList>
    </citation>
    <scope>NUCLEOTIDE SEQUENCE [LARGE SCALE GENOMIC DNA]</scope>
    <source>
        <strain evidence="2">CG11_big_fil_rev_8_21_14_0_20_37_16</strain>
    </source>
</reference>
<keyword evidence="1" id="KW-0812">Transmembrane</keyword>
<feature type="non-terminal residue" evidence="2">
    <location>
        <position position="1"/>
    </location>
</feature>
<dbReference type="InterPro" id="IPR023296">
    <property type="entry name" value="Glyco_hydro_beta-prop_sf"/>
</dbReference>
<feature type="transmembrane region" description="Helical" evidence="1">
    <location>
        <begin position="818"/>
        <end position="835"/>
    </location>
</feature>
<evidence type="ECO:0000313" key="2">
    <source>
        <dbReference type="EMBL" id="PIQ72031.1"/>
    </source>
</evidence>
<accession>A0A2H0KL89</accession>
<dbReference type="Gene3D" id="3.40.50.1820">
    <property type="entry name" value="alpha/beta hydrolase"/>
    <property type="match status" value="1"/>
</dbReference>
<sequence>IFLSFCKPIYSFEFVKSTDNPLPISYIDGYSDHQQANVFKEGNIYKAILTIHKQPDPFHTLGYFESIDGINWEMKKVVLNTSKDLSNPGILKTIDGYLLFLTEYDGSIYKISSSACDNNFNCSANLSPVIIPDTNDNSEKNGVFAGRSFRQDNRTYLFFGAWGRYDGFKIKLAYSDDLSTWTRCPNSFLSGGDGPFPYQENNDLYLFFHQSNSEGIKLAKTTLPLSCSSNFEDQGSLLTKGITYDQNHMIFPSVINENGGLKLYYSGRDNNSVWRISLACTGQACLIPTPTPTLQPTSYPLQPIIVIPGFMASWNKKAIIHNKTINYSEWKLQNFVKEYDGLISTLKNVGYEEDVNLFLFAYDWRQSIDKTTDDLNNFLQDKIWNDKPNQKINIVGHSFGGLVGRIFTQKNTDKINKIITVSSPHNGVVQVYKPLEAGEIDRVNTFLWLAEKMILVLNKSTIESDRVTFTNKFPATKDLIPTFNFLKDLSGKEISNNNLTLKNIFLPSYNQNFSGIFPIFTAIYGEKNNNTLAGYIVEPQNILDKLLGNYVDGKPKESYGDLGDDLILSKSSNQDSDSQKFNYDHGEVIYKKEPIKEILNLLNINFNDDQIIEGKKTVISPSIIFLIKSPATMTVKSGEDNYPEEEGIIFIPNAQSGNYNLKVQGTDQGKYEVVVGQIAENNDIWESINGEITNSSASSQIDDYSIMYNSQTATSIITPTVTPTITLVPTSTPTMTPTAIPTATLVPTSTPQQATTVSNSTSSKIASSSNEIPMSKESLPAVLGISSIKEEIITPTILSTKQSGIKKEIIKSSNTRDYVWALISSLIIGVIGYLFRKKIFN</sequence>
<dbReference type="Gene3D" id="2.115.10.20">
    <property type="entry name" value="Glycosyl hydrolase domain, family 43"/>
    <property type="match status" value="1"/>
</dbReference>
<dbReference type="GO" id="GO:0008374">
    <property type="term" value="F:O-acyltransferase activity"/>
    <property type="evidence" value="ECO:0007669"/>
    <property type="project" value="InterPro"/>
</dbReference>
<evidence type="ECO:0008006" key="4">
    <source>
        <dbReference type="Google" id="ProtNLM"/>
    </source>
</evidence>
<dbReference type="AlphaFoldDB" id="A0A2H0KL89"/>
<dbReference type="SUPFAM" id="SSF75005">
    <property type="entry name" value="Arabinanase/levansucrase/invertase"/>
    <property type="match status" value="2"/>
</dbReference>
<name>A0A2H0KL89_9BACT</name>
<proteinExistence type="predicted"/>
<dbReference type="InterPro" id="IPR029058">
    <property type="entry name" value="AB_hydrolase_fold"/>
</dbReference>
<protein>
    <recommendedName>
        <fullName evidence="4">PGAP1 family protein</fullName>
    </recommendedName>
</protein>
<evidence type="ECO:0000256" key="1">
    <source>
        <dbReference type="SAM" id="Phobius"/>
    </source>
</evidence>
<dbReference type="SUPFAM" id="SSF53474">
    <property type="entry name" value="alpha/beta-Hydrolases"/>
    <property type="match status" value="1"/>
</dbReference>
<keyword evidence="1" id="KW-0472">Membrane</keyword>
<evidence type="ECO:0000313" key="3">
    <source>
        <dbReference type="Proteomes" id="UP000229497"/>
    </source>
</evidence>
<comment type="caution">
    <text evidence="2">The sequence shown here is derived from an EMBL/GenBank/DDBJ whole genome shotgun (WGS) entry which is preliminary data.</text>
</comment>
<dbReference type="Proteomes" id="UP000229497">
    <property type="component" value="Unassembled WGS sequence"/>
</dbReference>
<keyword evidence="1" id="KW-1133">Transmembrane helix</keyword>
<gene>
    <name evidence="2" type="ORF">COV87_00100</name>
</gene>
<dbReference type="PANTHER" id="PTHR11440">
    <property type="entry name" value="LECITHIN-CHOLESTEROL ACYLTRANSFERASE-RELATED"/>
    <property type="match status" value="1"/>
</dbReference>